<sequence length="126" mass="12655">MDLEGVDALGGEGDATFGGERLGVQDGQALAAGALEGAVDGGGSAIEVEVFPVEAEEFALAESGTQGEFVQRVQTIIGGRLEELPGFGGGEGLEASGAGRGRLDVAGDVARQLALEEAFHSTSSNY</sequence>
<proteinExistence type="predicted"/>
<comment type="caution">
    <text evidence="1">The sequence shown here is derived from an EMBL/GenBank/DDBJ whole genome shotgun (WGS) entry which is preliminary data.</text>
</comment>
<reference evidence="1" key="1">
    <citation type="submission" date="2024-05" db="EMBL/GenBank/DDBJ databases">
        <title>Whole genome shotgun sequence of Streptomyces violascens NBRC 12920.</title>
        <authorList>
            <person name="Komaki H."/>
            <person name="Tamura T."/>
        </authorList>
    </citation>
    <scope>NUCLEOTIDE SEQUENCE</scope>
    <source>
        <strain evidence="1">NBRC 12920</strain>
    </source>
</reference>
<evidence type="ECO:0000313" key="2">
    <source>
        <dbReference type="Proteomes" id="UP001050808"/>
    </source>
</evidence>
<gene>
    <name evidence="1" type="ORF">Sviol_60790</name>
</gene>
<accession>A0ABQ3QWL7</accession>
<organism evidence="1 2">
    <name type="scientific">Streptomyces violascens</name>
    <dbReference type="NCBI Taxonomy" id="67381"/>
    <lineage>
        <taxon>Bacteria</taxon>
        <taxon>Bacillati</taxon>
        <taxon>Actinomycetota</taxon>
        <taxon>Actinomycetes</taxon>
        <taxon>Kitasatosporales</taxon>
        <taxon>Streptomycetaceae</taxon>
        <taxon>Streptomyces</taxon>
    </lineage>
</organism>
<keyword evidence="2" id="KW-1185">Reference proteome</keyword>
<name>A0ABQ3QWL7_9ACTN</name>
<dbReference type="EMBL" id="BNDY01000017">
    <property type="protein sequence ID" value="GHI41671.1"/>
    <property type="molecule type" value="Genomic_DNA"/>
</dbReference>
<evidence type="ECO:0000313" key="1">
    <source>
        <dbReference type="EMBL" id="GHI41671.1"/>
    </source>
</evidence>
<dbReference type="Proteomes" id="UP001050808">
    <property type="component" value="Unassembled WGS sequence"/>
</dbReference>
<protein>
    <submittedName>
        <fullName evidence="1">Uncharacterized protein</fullName>
    </submittedName>
</protein>